<gene>
    <name evidence="2" type="ORF">A7979_07270</name>
</gene>
<evidence type="ECO:0000313" key="2">
    <source>
        <dbReference type="EMBL" id="ORC15523.1"/>
    </source>
</evidence>
<comment type="caution">
    <text evidence="2">The sequence shown here is derived from an EMBL/GenBank/DDBJ whole genome shotgun (WGS) entry which is preliminary data.</text>
</comment>
<dbReference type="Proteomes" id="UP000192359">
    <property type="component" value="Unassembled WGS sequence"/>
</dbReference>
<organism evidence="2 3">
    <name type="scientific">Rothia nasimurium</name>
    <dbReference type="NCBI Taxonomy" id="85336"/>
    <lineage>
        <taxon>Bacteria</taxon>
        <taxon>Bacillati</taxon>
        <taxon>Actinomycetota</taxon>
        <taxon>Actinomycetes</taxon>
        <taxon>Micrococcales</taxon>
        <taxon>Micrococcaceae</taxon>
        <taxon>Rothia</taxon>
    </lineage>
</organism>
<name>A0A1Y1RM41_9MICC</name>
<dbReference type="AlphaFoldDB" id="A0A1Y1RM41"/>
<feature type="region of interest" description="Disordered" evidence="1">
    <location>
        <begin position="22"/>
        <end position="44"/>
    </location>
</feature>
<keyword evidence="3" id="KW-1185">Reference proteome</keyword>
<feature type="compositionally biased region" description="Low complexity" evidence="1">
    <location>
        <begin position="35"/>
        <end position="44"/>
    </location>
</feature>
<accession>A0A1Y1RM41</accession>
<protein>
    <submittedName>
        <fullName evidence="2">Uncharacterized protein</fullName>
    </submittedName>
</protein>
<sequence>MTTITREEFVARRKEAERRAILIGEKQRKGQYKPSSSQAQQTQAGSLSRFIAGFKSAIRSK</sequence>
<evidence type="ECO:0000313" key="3">
    <source>
        <dbReference type="Proteomes" id="UP000192359"/>
    </source>
</evidence>
<dbReference type="EMBL" id="LXWF01000043">
    <property type="protein sequence ID" value="ORC15523.1"/>
    <property type="molecule type" value="Genomic_DNA"/>
</dbReference>
<evidence type="ECO:0000256" key="1">
    <source>
        <dbReference type="SAM" id="MobiDB-lite"/>
    </source>
</evidence>
<proteinExistence type="predicted"/>
<dbReference type="RefSeq" id="WP_083093463.1">
    <property type="nucleotide sequence ID" value="NZ_LXWF01000043.1"/>
</dbReference>
<reference evidence="2 3" key="1">
    <citation type="submission" date="2016-05" db="EMBL/GenBank/DDBJ databases">
        <title>Draft genome sequence of a porcine commensal Rothia nasimurium.</title>
        <authorList>
            <person name="Gaiser R.A."/>
            <person name="Van Baarlen P."/>
            <person name="Wells J.M."/>
        </authorList>
    </citation>
    <scope>NUCLEOTIDE SEQUENCE [LARGE SCALE GENOMIC DNA]</scope>
    <source>
        <strain evidence="2 3">PT-32</strain>
    </source>
</reference>